<protein>
    <submittedName>
        <fullName evidence="1">Uncharacterized protein</fullName>
    </submittedName>
</protein>
<evidence type="ECO:0000313" key="2">
    <source>
        <dbReference type="Proteomes" id="UP001054945"/>
    </source>
</evidence>
<gene>
    <name evidence="1" type="ORF">CEXT_682331</name>
</gene>
<keyword evidence="2" id="KW-1185">Reference proteome</keyword>
<dbReference type="AlphaFoldDB" id="A0AAV4TPJ9"/>
<proteinExistence type="predicted"/>
<evidence type="ECO:0000313" key="1">
    <source>
        <dbReference type="EMBL" id="GIY47436.1"/>
    </source>
</evidence>
<dbReference type="EMBL" id="BPLR01011579">
    <property type="protein sequence ID" value="GIY47436.1"/>
    <property type="molecule type" value="Genomic_DNA"/>
</dbReference>
<dbReference type="Proteomes" id="UP001054945">
    <property type="component" value="Unassembled WGS sequence"/>
</dbReference>
<organism evidence="1 2">
    <name type="scientific">Caerostris extrusa</name>
    <name type="common">Bark spider</name>
    <name type="synonym">Caerostris bankana</name>
    <dbReference type="NCBI Taxonomy" id="172846"/>
    <lineage>
        <taxon>Eukaryota</taxon>
        <taxon>Metazoa</taxon>
        <taxon>Ecdysozoa</taxon>
        <taxon>Arthropoda</taxon>
        <taxon>Chelicerata</taxon>
        <taxon>Arachnida</taxon>
        <taxon>Araneae</taxon>
        <taxon>Araneomorphae</taxon>
        <taxon>Entelegynae</taxon>
        <taxon>Araneoidea</taxon>
        <taxon>Araneidae</taxon>
        <taxon>Caerostris</taxon>
    </lineage>
</organism>
<name>A0AAV4TPJ9_CAEEX</name>
<sequence length="87" mass="9676">MGDWILGVRLGDNYRPKTQSIIVKRKVICQVDASGPPDVCIRKNDLTNASSFYKCAFARNLHITTTLESDILILFKGGLFTTPTAIF</sequence>
<reference evidence="1 2" key="1">
    <citation type="submission" date="2021-06" db="EMBL/GenBank/DDBJ databases">
        <title>Caerostris extrusa draft genome.</title>
        <authorList>
            <person name="Kono N."/>
            <person name="Arakawa K."/>
        </authorList>
    </citation>
    <scope>NUCLEOTIDE SEQUENCE [LARGE SCALE GENOMIC DNA]</scope>
</reference>
<accession>A0AAV4TPJ9</accession>
<comment type="caution">
    <text evidence="1">The sequence shown here is derived from an EMBL/GenBank/DDBJ whole genome shotgun (WGS) entry which is preliminary data.</text>
</comment>